<keyword evidence="2" id="KW-0732">Signal</keyword>
<feature type="domain" description="Glycosyl hydrolase family 30 TIM-barrel" evidence="5">
    <location>
        <begin position="52"/>
        <end position="383"/>
    </location>
</feature>
<dbReference type="InterPro" id="IPR001139">
    <property type="entry name" value="Glyco_hydro_30"/>
</dbReference>
<proteinExistence type="inferred from homology"/>
<evidence type="ECO:0000256" key="2">
    <source>
        <dbReference type="ARBA" id="ARBA00022729"/>
    </source>
</evidence>
<dbReference type="InterPro" id="IPR033453">
    <property type="entry name" value="Glyco_hydro_30_TIM-barrel"/>
</dbReference>
<dbReference type="Pfam" id="PF02055">
    <property type="entry name" value="Glyco_hydro_30"/>
    <property type="match status" value="1"/>
</dbReference>
<dbReference type="HOGENOM" id="CLU_014379_1_1_6"/>
<dbReference type="eggNOG" id="COG5520">
    <property type="taxonomic scope" value="Bacteria"/>
</dbReference>
<accession>H8GH80</accession>
<dbReference type="PANTHER" id="PTHR11069">
    <property type="entry name" value="GLUCOSYLCERAMIDASE"/>
    <property type="match status" value="1"/>
</dbReference>
<feature type="domain" description="Glycosyl hydrolase family 30 beta sandwich" evidence="6">
    <location>
        <begin position="386"/>
        <end position="446"/>
    </location>
</feature>
<evidence type="ECO:0000259" key="5">
    <source>
        <dbReference type="Pfam" id="PF02055"/>
    </source>
</evidence>
<organism evidence="7 8">
    <name type="scientific">Methylomicrobium album BG8</name>
    <dbReference type="NCBI Taxonomy" id="686340"/>
    <lineage>
        <taxon>Bacteria</taxon>
        <taxon>Pseudomonadati</taxon>
        <taxon>Pseudomonadota</taxon>
        <taxon>Gammaproteobacteria</taxon>
        <taxon>Methylococcales</taxon>
        <taxon>Methylococcaceae</taxon>
        <taxon>Methylomicrobium</taxon>
    </lineage>
</organism>
<evidence type="ECO:0000259" key="6">
    <source>
        <dbReference type="Pfam" id="PF17189"/>
    </source>
</evidence>
<dbReference type="InterPro" id="IPR033452">
    <property type="entry name" value="GH30_C"/>
</dbReference>
<dbReference type="GO" id="GO:0016020">
    <property type="term" value="C:membrane"/>
    <property type="evidence" value="ECO:0007669"/>
    <property type="project" value="GOC"/>
</dbReference>
<sequence>MTAQRLVRQFCTARDTADRLAERAPIEFVPASEPGGPAVFIDTQVKFQAFLGFGGAFTEAGATTLDRMPASLRQEILAAYFSPQQGHGYTVCRTPINSCDFSLGNYAYAEVEDDVELKHFSIDRDRRTLIPMIRDAIELAGGQLSLFASPWSPPAWMKTNRRMNGGGRLKPEYRQAWADYYVRYVREYGKAGIPIWGVTVQNEPEASQTWDSCLYTGEEERDFVRDYLGPALHRVGLADVRLIIWDHNRDRMYERAKIVLDDPDAARYVWGIGFHWYCGDHFDNVQLTHDAYPDKHLIFTEGCQEGWPHLGAWEPGERYARSIIQDLNRWTAAWVDWNLVLDENGGPNHVNNFCSAPIIADTQAGAVRYQSSYYYIGHFSRFIRPGARRVVCASTSDALESTAFLNADGTVAAVVLNRSSQAIDFDLKIPGLQAKTAIPARGIKTYLFDDRR</sequence>
<dbReference type="SUPFAM" id="SSF51445">
    <property type="entry name" value="(Trans)glycosidases"/>
    <property type="match status" value="1"/>
</dbReference>
<evidence type="ECO:0000256" key="4">
    <source>
        <dbReference type="RuleBase" id="RU361188"/>
    </source>
</evidence>
<dbReference type="Gene3D" id="3.20.20.80">
    <property type="entry name" value="Glycosidases"/>
    <property type="match status" value="1"/>
</dbReference>
<dbReference type="GO" id="GO:0004348">
    <property type="term" value="F:glucosylceramidase activity"/>
    <property type="evidence" value="ECO:0007669"/>
    <property type="project" value="InterPro"/>
</dbReference>
<protein>
    <submittedName>
        <fullName evidence="7">O-glycosyl hydrolase</fullName>
    </submittedName>
</protein>
<dbReference type="Gene3D" id="2.60.40.1180">
    <property type="entry name" value="Golgi alpha-mannosidase II"/>
    <property type="match status" value="1"/>
</dbReference>
<evidence type="ECO:0000313" key="7">
    <source>
        <dbReference type="EMBL" id="EIC28871.1"/>
    </source>
</evidence>
<evidence type="ECO:0000256" key="3">
    <source>
        <dbReference type="ARBA" id="ARBA00022801"/>
    </source>
</evidence>
<dbReference type="EMBL" id="CM001475">
    <property type="protein sequence ID" value="EIC28871.1"/>
    <property type="molecule type" value="Genomic_DNA"/>
</dbReference>
<keyword evidence="4" id="KW-0326">Glycosidase</keyword>
<comment type="similarity">
    <text evidence="1 4">Belongs to the glycosyl hydrolase 30 family.</text>
</comment>
<keyword evidence="8" id="KW-1185">Reference proteome</keyword>
<keyword evidence="3 4" id="KW-0378">Hydrolase</keyword>
<evidence type="ECO:0000313" key="8">
    <source>
        <dbReference type="Proteomes" id="UP000005090"/>
    </source>
</evidence>
<dbReference type="RefSeq" id="WP_005370275.1">
    <property type="nucleotide sequence ID" value="NZ_CM001475.1"/>
</dbReference>
<dbReference type="STRING" id="686340.Metal_1052"/>
<dbReference type="PANTHER" id="PTHR11069:SF23">
    <property type="entry name" value="LYSOSOMAL ACID GLUCOSYLCERAMIDASE"/>
    <property type="match status" value="1"/>
</dbReference>
<dbReference type="Proteomes" id="UP000005090">
    <property type="component" value="Chromosome"/>
</dbReference>
<dbReference type="AlphaFoldDB" id="H8GH80"/>
<dbReference type="InterPro" id="IPR017853">
    <property type="entry name" value="GH"/>
</dbReference>
<gene>
    <name evidence="7" type="ORF">Metal_1052</name>
</gene>
<dbReference type="InterPro" id="IPR013780">
    <property type="entry name" value="Glyco_hydro_b"/>
</dbReference>
<dbReference type="PRINTS" id="PR00843">
    <property type="entry name" value="GLHYDRLASE30"/>
</dbReference>
<dbReference type="Pfam" id="PF17189">
    <property type="entry name" value="Glyco_hydro_30C"/>
    <property type="match status" value="1"/>
</dbReference>
<evidence type="ECO:0000256" key="1">
    <source>
        <dbReference type="ARBA" id="ARBA00005382"/>
    </source>
</evidence>
<dbReference type="GO" id="GO:0006680">
    <property type="term" value="P:glucosylceramide catabolic process"/>
    <property type="evidence" value="ECO:0007669"/>
    <property type="project" value="TreeGrafter"/>
</dbReference>
<name>H8GH80_METAL</name>
<reference evidence="7 8" key="1">
    <citation type="journal article" date="2013" name="Genome Announc.">
        <title>Genome Sequence of the Obligate Gammaproteobacterial Methanotroph Methylomicrobium album Strain BG8.</title>
        <authorList>
            <person name="Kits K.D."/>
            <person name="Kalyuzhnaya M.G."/>
            <person name="Klotz M.G."/>
            <person name="Jetten M.S."/>
            <person name="Op den Camp H.J."/>
            <person name="Vuilleumier S."/>
            <person name="Bringel F."/>
            <person name="Dispirito A.A."/>
            <person name="Murrell J.C."/>
            <person name="Bruce D."/>
            <person name="Cheng J.F."/>
            <person name="Copeland A."/>
            <person name="Goodwin L."/>
            <person name="Hauser L."/>
            <person name="Lajus A."/>
            <person name="Land M.L."/>
            <person name="Lapidus A."/>
            <person name="Lucas S."/>
            <person name="Medigue C."/>
            <person name="Pitluck S."/>
            <person name="Woyke T."/>
            <person name="Zeytun A."/>
            <person name="Stein L.Y."/>
        </authorList>
    </citation>
    <scope>NUCLEOTIDE SEQUENCE [LARGE SCALE GENOMIC DNA]</scope>
    <source>
        <strain evidence="7 8">BG8</strain>
    </source>
</reference>